<reference evidence="1" key="1">
    <citation type="submission" date="2023-10" db="EMBL/GenBank/DDBJ databases">
        <title>Genome assemblies of two species of porcelain crab, Petrolisthes cinctipes and Petrolisthes manimaculis (Anomura: Porcellanidae).</title>
        <authorList>
            <person name="Angst P."/>
        </authorList>
    </citation>
    <scope>NUCLEOTIDE SEQUENCE</scope>
    <source>
        <strain evidence="1">PB745_01</strain>
        <tissue evidence="1">Gill</tissue>
    </source>
</reference>
<gene>
    <name evidence="1" type="ORF">Pcinc_012386</name>
</gene>
<evidence type="ECO:0000313" key="1">
    <source>
        <dbReference type="EMBL" id="KAK3883350.1"/>
    </source>
</evidence>
<dbReference type="Proteomes" id="UP001286313">
    <property type="component" value="Unassembled WGS sequence"/>
</dbReference>
<protein>
    <submittedName>
        <fullName evidence="1">Uncharacterized protein</fullName>
    </submittedName>
</protein>
<name>A0AAE1FZL4_PETCI</name>
<evidence type="ECO:0000313" key="2">
    <source>
        <dbReference type="Proteomes" id="UP001286313"/>
    </source>
</evidence>
<keyword evidence="2" id="KW-1185">Reference proteome</keyword>
<accession>A0AAE1FZL4</accession>
<organism evidence="1 2">
    <name type="scientific">Petrolisthes cinctipes</name>
    <name type="common">Flat porcelain crab</name>
    <dbReference type="NCBI Taxonomy" id="88211"/>
    <lineage>
        <taxon>Eukaryota</taxon>
        <taxon>Metazoa</taxon>
        <taxon>Ecdysozoa</taxon>
        <taxon>Arthropoda</taxon>
        <taxon>Crustacea</taxon>
        <taxon>Multicrustacea</taxon>
        <taxon>Malacostraca</taxon>
        <taxon>Eumalacostraca</taxon>
        <taxon>Eucarida</taxon>
        <taxon>Decapoda</taxon>
        <taxon>Pleocyemata</taxon>
        <taxon>Anomura</taxon>
        <taxon>Galatheoidea</taxon>
        <taxon>Porcellanidae</taxon>
        <taxon>Petrolisthes</taxon>
    </lineage>
</organism>
<dbReference type="AlphaFoldDB" id="A0AAE1FZL4"/>
<dbReference type="EMBL" id="JAWQEG010000998">
    <property type="protein sequence ID" value="KAK3883350.1"/>
    <property type="molecule type" value="Genomic_DNA"/>
</dbReference>
<proteinExistence type="predicted"/>
<comment type="caution">
    <text evidence="1">The sequence shown here is derived from an EMBL/GenBank/DDBJ whole genome shotgun (WGS) entry which is preliminary data.</text>
</comment>
<sequence length="90" mass="9568">MNLKIIVLDKIKLDSNGKGVGNSASDTLIWCVEGDHDKRMMSVPLSLSDILRRSGGKLRGLRVGQVERGLLSGSIFPLVPSSSSGMTATV</sequence>